<dbReference type="EMBL" id="PVZS01000004">
    <property type="protein sequence ID" value="PSC06056.1"/>
    <property type="molecule type" value="Genomic_DNA"/>
</dbReference>
<keyword evidence="3" id="KW-1185">Reference proteome</keyword>
<dbReference type="InterPro" id="IPR014550">
    <property type="entry name" value="UCP028704_OpgC"/>
</dbReference>
<evidence type="ECO:0008006" key="4">
    <source>
        <dbReference type="Google" id="ProtNLM"/>
    </source>
</evidence>
<feature type="transmembrane region" description="Helical" evidence="1">
    <location>
        <begin position="90"/>
        <end position="107"/>
    </location>
</feature>
<feature type="transmembrane region" description="Helical" evidence="1">
    <location>
        <begin position="348"/>
        <end position="371"/>
    </location>
</feature>
<keyword evidence="1" id="KW-0812">Transmembrane</keyword>
<feature type="transmembrane region" description="Helical" evidence="1">
    <location>
        <begin position="16"/>
        <end position="33"/>
    </location>
</feature>
<feature type="transmembrane region" description="Helical" evidence="1">
    <location>
        <begin position="53"/>
        <end position="70"/>
    </location>
</feature>
<gene>
    <name evidence="2" type="ORF">SLNSH_04400</name>
</gene>
<organism evidence="2 3">
    <name type="scientific">Alsobacter soli</name>
    <dbReference type="NCBI Taxonomy" id="2109933"/>
    <lineage>
        <taxon>Bacteria</taxon>
        <taxon>Pseudomonadati</taxon>
        <taxon>Pseudomonadota</taxon>
        <taxon>Alphaproteobacteria</taxon>
        <taxon>Hyphomicrobiales</taxon>
        <taxon>Alsobacteraceae</taxon>
        <taxon>Alsobacter</taxon>
    </lineage>
</organism>
<dbReference type="Proteomes" id="UP000239772">
    <property type="component" value="Unassembled WGS sequence"/>
</dbReference>
<feature type="transmembrane region" description="Helical" evidence="1">
    <location>
        <begin position="146"/>
        <end position="166"/>
    </location>
</feature>
<dbReference type="Pfam" id="PF10129">
    <property type="entry name" value="OpgC_C"/>
    <property type="match status" value="1"/>
</dbReference>
<evidence type="ECO:0000313" key="2">
    <source>
        <dbReference type="EMBL" id="PSC06056.1"/>
    </source>
</evidence>
<keyword evidence="1" id="KW-1133">Transmembrane helix</keyword>
<proteinExistence type="predicted"/>
<sequence length="402" mass="43089">MSTGSDAARRARDPRLDFFRGLGMGIILVAHIPWNPWTNWIPARFGFSDAADMFVFCSGMASAIAFGRVFDEHGWWVGALRILHRLWQVYWAHVCVVLVVLAVAIGLDQVLGVDHYVQEELKLGPMLDEPGPHLVGLLTLRFVPNYFDILPMYLIVLGMTPAVMALATRSRALVAAASIALWAGAQAGILGLTADAATGRPWFFNPFAWQLLFFTGFAFARGWIPAPKPNWALLAAALATVILSAPLACQSEFSCYAGFGAIPALGAAHDALGPWISKTQLGPLRYGHFLATAYLAYVAVGEGGRRLTGAIPAALRIIGRQTLAVFLTGLVAAQLLGAMLDVSNRSPFAVLVVNILGQVVLFGAASVVSAFKKPPWIRPNDPGRAVSLARSPAAWAAGLPRP</sequence>
<dbReference type="PIRSF" id="PIRSF028704">
    <property type="entry name" value="UPC028704"/>
    <property type="match status" value="1"/>
</dbReference>
<dbReference type="PANTHER" id="PTHR38592:SF3">
    <property type="entry name" value="BLL4819 PROTEIN"/>
    <property type="match status" value="1"/>
</dbReference>
<comment type="caution">
    <text evidence="2">The sequence shown here is derived from an EMBL/GenBank/DDBJ whole genome shotgun (WGS) entry which is preliminary data.</text>
</comment>
<dbReference type="AlphaFoldDB" id="A0A2T1HWI8"/>
<feature type="transmembrane region" description="Helical" evidence="1">
    <location>
        <begin position="322"/>
        <end position="342"/>
    </location>
</feature>
<keyword evidence="1" id="KW-0472">Membrane</keyword>
<feature type="transmembrane region" description="Helical" evidence="1">
    <location>
        <begin position="284"/>
        <end position="301"/>
    </location>
</feature>
<accession>A0A2T1HWI8</accession>
<evidence type="ECO:0000313" key="3">
    <source>
        <dbReference type="Proteomes" id="UP000239772"/>
    </source>
</evidence>
<feature type="transmembrane region" description="Helical" evidence="1">
    <location>
        <begin position="231"/>
        <end position="248"/>
    </location>
</feature>
<feature type="transmembrane region" description="Helical" evidence="1">
    <location>
        <begin position="173"/>
        <end position="194"/>
    </location>
</feature>
<protein>
    <recommendedName>
        <fullName evidence="4">OpgC domain-containing protein</fullName>
    </recommendedName>
</protein>
<dbReference type="OrthoDB" id="9775975at2"/>
<name>A0A2T1HWI8_9HYPH</name>
<evidence type="ECO:0000256" key="1">
    <source>
        <dbReference type="SAM" id="Phobius"/>
    </source>
</evidence>
<reference evidence="3" key="1">
    <citation type="submission" date="2018-03" db="EMBL/GenBank/DDBJ databases">
        <authorList>
            <person name="Sun L."/>
            <person name="Liu H."/>
            <person name="Chen W."/>
            <person name="Huang K."/>
            <person name="Liu W."/>
            <person name="Gao X."/>
        </authorList>
    </citation>
    <scope>NUCLEOTIDE SEQUENCE [LARGE SCALE GENOMIC DNA]</scope>
    <source>
        <strain evidence="3">SH9</strain>
    </source>
</reference>
<feature type="transmembrane region" description="Helical" evidence="1">
    <location>
        <begin position="206"/>
        <end position="224"/>
    </location>
</feature>
<dbReference type="PANTHER" id="PTHR38592">
    <property type="entry name" value="BLL4819 PROTEIN"/>
    <property type="match status" value="1"/>
</dbReference>
<dbReference type="RefSeq" id="WP_106335464.1">
    <property type="nucleotide sequence ID" value="NZ_PVZS01000004.1"/>
</dbReference>